<dbReference type="FunCoup" id="H2ZEX0">
    <property type="interactions" value="293"/>
</dbReference>
<keyword evidence="2 5" id="KW-0808">Transferase</keyword>
<keyword evidence="3 5" id="KW-0012">Acyltransferase</keyword>
<dbReference type="InterPro" id="IPR042231">
    <property type="entry name" value="Cho/carn_acyl_trans_2"/>
</dbReference>
<dbReference type="InterPro" id="IPR023213">
    <property type="entry name" value="CAT-like_dom_sf"/>
</dbReference>
<evidence type="ECO:0000256" key="3">
    <source>
        <dbReference type="ARBA" id="ARBA00023315"/>
    </source>
</evidence>
<evidence type="ECO:0000256" key="5">
    <source>
        <dbReference type="RuleBase" id="RU003801"/>
    </source>
</evidence>
<dbReference type="eggNOG" id="KOG3719">
    <property type="taxonomic scope" value="Eukaryota"/>
</dbReference>
<dbReference type="PROSITE" id="PS00440">
    <property type="entry name" value="ACYLTRANSF_C_2"/>
    <property type="match status" value="1"/>
</dbReference>
<evidence type="ECO:0000313" key="8">
    <source>
        <dbReference type="Proteomes" id="UP000007875"/>
    </source>
</evidence>
<comment type="similarity">
    <text evidence="1 5">Belongs to the carnitine/choline acetyltransferase family.</text>
</comment>
<dbReference type="SUPFAM" id="SSF52777">
    <property type="entry name" value="CoA-dependent acyltransferases"/>
    <property type="match status" value="2"/>
</dbReference>
<dbReference type="GO" id="GO:0004095">
    <property type="term" value="F:carnitine O-palmitoyltransferase activity"/>
    <property type="evidence" value="ECO:0007669"/>
    <property type="project" value="TreeGrafter"/>
</dbReference>
<dbReference type="PANTHER" id="PTHR22589:SF16">
    <property type="entry name" value="CARNITINE O-PALMITOYLTRANSFERASE 2, MITOCHONDRIAL"/>
    <property type="match status" value="1"/>
</dbReference>
<dbReference type="Gene3D" id="3.30.559.10">
    <property type="entry name" value="Chloramphenicol acetyltransferase-like domain"/>
    <property type="match status" value="1"/>
</dbReference>
<evidence type="ECO:0000259" key="6">
    <source>
        <dbReference type="Pfam" id="PF00755"/>
    </source>
</evidence>
<dbReference type="InParanoid" id="H2ZEX0"/>
<feature type="active site" description="Proton acceptor" evidence="4">
    <location>
        <position position="362"/>
    </location>
</feature>
<accession>H2ZEX0</accession>
<reference evidence="7" key="3">
    <citation type="submission" date="2025-09" db="UniProtKB">
        <authorList>
            <consortium name="Ensembl"/>
        </authorList>
    </citation>
    <scope>IDENTIFICATION</scope>
</reference>
<feature type="domain" description="Choline/carnitine acyltransferase" evidence="6">
    <location>
        <begin position="35"/>
        <end position="630"/>
    </location>
</feature>
<dbReference type="PANTHER" id="PTHR22589">
    <property type="entry name" value="CARNITINE O-ACYLTRANSFERASE"/>
    <property type="match status" value="1"/>
</dbReference>
<evidence type="ECO:0000256" key="2">
    <source>
        <dbReference type="ARBA" id="ARBA00022679"/>
    </source>
</evidence>
<dbReference type="GO" id="GO:0006635">
    <property type="term" value="P:fatty acid beta-oxidation"/>
    <property type="evidence" value="ECO:0007669"/>
    <property type="project" value="TreeGrafter"/>
</dbReference>
<dbReference type="Pfam" id="PF00755">
    <property type="entry name" value="Carn_acyltransf"/>
    <property type="match status" value="1"/>
</dbReference>
<dbReference type="GO" id="GO:0005739">
    <property type="term" value="C:mitochondrion"/>
    <property type="evidence" value="ECO:0007669"/>
    <property type="project" value="TreeGrafter"/>
</dbReference>
<evidence type="ECO:0000256" key="4">
    <source>
        <dbReference type="PIRSR" id="PIRSR600542-1"/>
    </source>
</evidence>
<dbReference type="Ensembl" id="ENSCSAVT00000016317.1">
    <property type="protein sequence ID" value="ENSCSAVP00000016136.1"/>
    <property type="gene ID" value="ENSCSAVG00000009495.1"/>
</dbReference>
<proteinExistence type="inferred from homology"/>
<dbReference type="OMA" id="HILVMRR"/>
<reference evidence="7" key="2">
    <citation type="submission" date="2025-08" db="UniProtKB">
        <authorList>
            <consortium name="Ensembl"/>
        </authorList>
    </citation>
    <scope>IDENTIFICATION</scope>
</reference>
<protein>
    <recommendedName>
        <fullName evidence="6">Choline/carnitine acyltransferase domain-containing protein</fullName>
    </recommendedName>
</protein>
<organism evidence="7 8">
    <name type="scientific">Ciona savignyi</name>
    <name type="common">Pacific transparent sea squirt</name>
    <dbReference type="NCBI Taxonomy" id="51511"/>
    <lineage>
        <taxon>Eukaryota</taxon>
        <taxon>Metazoa</taxon>
        <taxon>Chordata</taxon>
        <taxon>Tunicata</taxon>
        <taxon>Ascidiacea</taxon>
        <taxon>Phlebobranchia</taxon>
        <taxon>Cionidae</taxon>
        <taxon>Ciona</taxon>
    </lineage>
</organism>
<evidence type="ECO:0000313" key="7">
    <source>
        <dbReference type="Ensembl" id="ENSCSAVP00000016136.1"/>
    </source>
</evidence>
<dbReference type="InterPro" id="IPR039551">
    <property type="entry name" value="Cho/carn_acyl_trans"/>
</dbReference>
<dbReference type="AlphaFoldDB" id="H2ZEX0"/>
<name>H2ZEX0_CIOSA</name>
<evidence type="ECO:0000256" key="1">
    <source>
        <dbReference type="ARBA" id="ARBA00005232"/>
    </source>
</evidence>
<dbReference type="Gene3D" id="3.30.559.70">
    <property type="entry name" value="Choline/Carnitine o-acyltransferase, domain 2"/>
    <property type="match status" value="1"/>
</dbReference>
<keyword evidence="8" id="KW-1185">Reference proteome</keyword>
<dbReference type="Proteomes" id="UP000007875">
    <property type="component" value="Unassembled WGS sequence"/>
</dbReference>
<dbReference type="STRING" id="51511.ENSCSAVP00000016136"/>
<dbReference type="GeneTree" id="ENSGT01150000286999"/>
<dbReference type="InterPro" id="IPR000542">
    <property type="entry name" value="Carn_acyl_trans"/>
</dbReference>
<reference evidence="8" key="1">
    <citation type="submission" date="2003-08" db="EMBL/GenBank/DDBJ databases">
        <authorList>
            <person name="Birren B."/>
            <person name="Nusbaum C."/>
            <person name="Abebe A."/>
            <person name="Abouelleil A."/>
            <person name="Adekoya E."/>
            <person name="Ait-zahra M."/>
            <person name="Allen N."/>
            <person name="Allen T."/>
            <person name="An P."/>
            <person name="Anderson M."/>
            <person name="Anderson S."/>
            <person name="Arachchi H."/>
            <person name="Armbruster J."/>
            <person name="Bachantsang P."/>
            <person name="Baldwin J."/>
            <person name="Barry A."/>
            <person name="Bayul T."/>
            <person name="Blitshsteyn B."/>
            <person name="Bloom T."/>
            <person name="Blye J."/>
            <person name="Boguslavskiy L."/>
            <person name="Borowsky M."/>
            <person name="Boukhgalter B."/>
            <person name="Brunache A."/>
            <person name="Butler J."/>
            <person name="Calixte N."/>
            <person name="Calvo S."/>
            <person name="Camarata J."/>
            <person name="Campo K."/>
            <person name="Chang J."/>
            <person name="Cheshatsang Y."/>
            <person name="Citroen M."/>
            <person name="Collymore A."/>
            <person name="Considine T."/>
            <person name="Cook A."/>
            <person name="Cooke P."/>
            <person name="Corum B."/>
            <person name="Cuomo C."/>
            <person name="David R."/>
            <person name="Dawoe T."/>
            <person name="Degray S."/>
            <person name="Dodge S."/>
            <person name="Dooley K."/>
            <person name="Dorje P."/>
            <person name="Dorjee K."/>
            <person name="Dorris L."/>
            <person name="Duffey N."/>
            <person name="Dupes A."/>
            <person name="Elkins T."/>
            <person name="Engels R."/>
            <person name="Erickson J."/>
            <person name="Farina A."/>
            <person name="Faro S."/>
            <person name="Ferreira P."/>
            <person name="Fischer H."/>
            <person name="Fitzgerald M."/>
            <person name="Foley K."/>
            <person name="Gage D."/>
            <person name="Galagan J."/>
            <person name="Gearin G."/>
            <person name="Gnerre S."/>
            <person name="Gnirke A."/>
            <person name="Goyette A."/>
            <person name="Graham J."/>
            <person name="Grandbois E."/>
            <person name="Gyaltsen K."/>
            <person name="Hafez N."/>
            <person name="Hagopian D."/>
            <person name="Hagos B."/>
            <person name="Hall J."/>
            <person name="Hatcher B."/>
            <person name="Heller A."/>
            <person name="Higgins H."/>
            <person name="Honan T."/>
            <person name="Horn A."/>
            <person name="Houde N."/>
            <person name="Hughes L."/>
            <person name="Hulme W."/>
            <person name="Husby E."/>
            <person name="Iliev I."/>
            <person name="Jaffe D."/>
            <person name="Jones C."/>
            <person name="Kamal M."/>
            <person name="Kamat A."/>
            <person name="Kamvysselis M."/>
            <person name="Karlsson E."/>
            <person name="Kells C."/>
            <person name="Kieu A."/>
            <person name="Kisner P."/>
            <person name="Kodira C."/>
            <person name="Kulbokas E."/>
            <person name="Labutti K."/>
            <person name="Lama D."/>
            <person name="Landers T."/>
            <person name="Leger J."/>
            <person name="Levine S."/>
            <person name="Lewis D."/>
            <person name="Lewis T."/>
            <person name="Lindblad-toh K."/>
            <person name="Liu X."/>
            <person name="Lokyitsang T."/>
            <person name="Lokyitsang Y."/>
            <person name="Lucien O."/>
            <person name="Lui A."/>
            <person name="Ma L.J."/>
            <person name="Mabbitt R."/>
            <person name="Macdonald J."/>
            <person name="Maclean C."/>
            <person name="Major J."/>
            <person name="Manning J."/>
            <person name="Marabella R."/>
            <person name="Maru K."/>
            <person name="Matthews C."/>
            <person name="Mauceli E."/>
            <person name="Mccarthy M."/>
            <person name="Mcdonough S."/>
            <person name="Mcghee T."/>
            <person name="Meldrim J."/>
            <person name="Meneus L."/>
            <person name="Mesirov J."/>
            <person name="Mihalev A."/>
            <person name="Mihova T."/>
            <person name="Mikkelsen T."/>
            <person name="Mlenga V."/>
            <person name="Moru K."/>
            <person name="Mozes J."/>
            <person name="Mulrain L."/>
            <person name="Munson G."/>
            <person name="Naylor J."/>
            <person name="Newes C."/>
            <person name="Nguyen C."/>
            <person name="Nguyen N."/>
            <person name="Nguyen T."/>
            <person name="Nicol R."/>
            <person name="Nielsen C."/>
            <person name="Nizzari M."/>
            <person name="Norbu C."/>
            <person name="Norbu N."/>
            <person name="O'donnell P."/>
            <person name="Okoawo O."/>
            <person name="O'leary S."/>
            <person name="Omotosho B."/>
            <person name="O'neill K."/>
            <person name="Osman S."/>
            <person name="Parker S."/>
            <person name="Perrin D."/>
            <person name="Phunkhang P."/>
            <person name="Piqani B."/>
            <person name="Purcell S."/>
            <person name="Rachupka T."/>
            <person name="Ramasamy U."/>
            <person name="Rameau R."/>
            <person name="Ray V."/>
            <person name="Raymond C."/>
            <person name="Retta R."/>
            <person name="Richardson S."/>
            <person name="Rise C."/>
            <person name="Rodriguez J."/>
            <person name="Rogers J."/>
            <person name="Rogov P."/>
            <person name="Rutman M."/>
            <person name="Schupbach R."/>
            <person name="Seaman C."/>
            <person name="Settipalli S."/>
            <person name="Sharpe T."/>
            <person name="Sheridan J."/>
            <person name="Sherpa N."/>
            <person name="Shi J."/>
            <person name="Smirnov S."/>
            <person name="Smith C."/>
            <person name="Sougnez C."/>
            <person name="Spencer B."/>
            <person name="Stalker J."/>
            <person name="Stange-thomann N."/>
            <person name="Stavropoulos S."/>
            <person name="Stetson K."/>
            <person name="Stone C."/>
            <person name="Stone S."/>
            <person name="Stubbs M."/>
            <person name="Talamas J."/>
            <person name="Tchuinga P."/>
            <person name="Tenzing P."/>
            <person name="Tesfaye S."/>
            <person name="Theodore J."/>
            <person name="Thoulutsang Y."/>
            <person name="Topham K."/>
            <person name="Towey S."/>
            <person name="Tsamla T."/>
            <person name="Tsomo N."/>
            <person name="Vallee D."/>
            <person name="Vassiliev H."/>
            <person name="Venkataraman V."/>
            <person name="Vinson J."/>
            <person name="Vo A."/>
            <person name="Wade C."/>
            <person name="Wang S."/>
            <person name="Wangchuk T."/>
            <person name="Wangdi T."/>
            <person name="Whittaker C."/>
            <person name="Wilkinson J."/>
            <person name="Wu Y."/>
            <person name="Wyman D."/>
            <person name="Yadav S."/>
            <person name="Yang S."/>
            <person name="Yang X."/>
            <person name="Yeager S."/>
            <person name="Yee E."/>
            <person name="Young G."/>
            <person name="Zainoun J."/>
            <person name="Zembeck L."/>
            <person name="Zimmer A."/>
            <person name="Zody M."/>
            <person name="Lander E."/>
        </authorList>
    </citation>
    <scope>NUCLEOTIDE SEQUENCE [LARGE SCALE GENOMIC DNA]</scope>
</reference>
<sequence>VIPASSRNYATKVEDYLHKSTLPTYHFQQCLPRLLPIPKLEDTMSRYIQSLKALEGNPKLDAFAIYDTERDVNQFLKIDGPFIHETLVKENERNSHTSYITGPWFDMYLKSRLPLPLNYNPFLTYKRDPNELMNDQVTRATNIVISAMRFKKTLESEVLSPEVFYMKETAKSPLIQNLVKFLPNQLMLRYLPMVMTQAYPLDMSQFKNLFSSTRLPAIGKDTLQTYPSSKHILVIRNGYFYKVTTINKDGSIVNPEQLKSCLQRIKEDSRPPHDQSVGYLTTTDRDTWADTRSQLVKSGNLSSMLDVDSAIFCLVLEDSVDVDTPEGSVSTFLHGDGASRWYDKSFTILVAGNGDAALNFEHAWGDGVAVMRFFNEVFFDSTTKPSILHDTTLPSEDLSECFQQLHFSVDDKMKHLIRKAKSDYEKATGSLKVAAGKYEKLNKNYLKLKKVSPDGILQLAIQVGHHKLCGHPAATYESCSTSAFKHGRTETIRSCTLEAQEAARAIAQGYDAEYRSKVNDLIRKSCNRHNELTRNAAMGAGFDRHLFGLRHTAENILGWETPSIFHDLSYGTMNHIILSTSTLSSPAVDIGGFAPVTPDGFGVGYGVKDDMIGCNITSYDVRDVHGLVDAIVTSFDDIYNVLDG</sequence>